<dbReference type="EMBL" id="RCUY01000009">
    <property type="protein sequence ID" value="RLP82141.1"/>
    <property type="molecule type" value="Genomic_DNA"/>
</dbReference>
<evidence type="ECO:0000313" key="2">
    <source>
        <dbReference type="EMBL" id="RLP82141.1"/>
    </source>
</evidence>
<feature type="transmembrane region" description="Helical" evidence="1">
    <location>
        <begin position="20"/>
        <end position="38"/>
    </location>
</feature>
<dbReference type="RefSeq" id="WP_147441677.1">
    <property type="nucleotide sequence ID" value="NZ_RCUY01000009.1"/>
</dbReference>
<reference evidence="2 3" key="1">
    <citation type="submission" date="2018-10" db="EMBL/GenBank/DDBJ databases">
        <authorList>
            <person name="Li J."/>
        </authorList>
    </citation>
    <scope>NUCLEOTIDE SEQUENCE [LARGE SCALE GENOMIC DNA]</scope>
    <source>
        <strain evidence="2 3">JCM 11654</strain>
    </source>
</reference>
<keyword evidence="1" id="KW-0812">Transmembrane</keyword>
<keyword evidence="1" id="KW-1133">Transmembrane helix</keyword>
<feature type="transmembrane region" description="Helical" evidence="1">
    <location>
        <begin position="50"/>
        <end position="68"/>
    </location>
</feature>
<dbReference type="OrthoDB" id="9949469at2"/>
<dbReference type="Proteomes" id="UP000269438">
    <property type="component" value="Unassembled WGS sequence"/>
</dbReference>
<accession>A0A3L7AR69</accession>
<protein>
    <submittedName>
        <fullName evidence="2">Uncharacterized protein</fullName>
    </submittedName>
</protein>
<name>A0A3L7AR69_9MICO</name>
<keyword evidence="1" id="KW-0472">Membrane</keyword>
<sequence>MTTTHSRETSPADERSSGTLLSVFGVGVFLSGIIYYATTSTAPETSVGPIVNTVLIVIGVLLVLAAFWKRLTKGNRAAGAVLGLALIILPLLVNQGERSAEWTMHVLGFLAITGIAFGAIVGVFSYISMIRAPKSR</sequence>
<dbReference type="AlphaFoldDB" id="A0A3L7AR69"/>
<proteinExistence type="predicted"/>
<evidence type="ECO:0000313" key="3">
    <source>
        <dbReference type="Proteomes" id="UP000269438"/>
    </source>
</evidence>
<feature type="transmembrane region" description="Helical" evidence="1">
    <location>
        <begin position="75"/>
        <end position="93"/>
    </location>
</feature>
<organism evidence="2 3">
    <name type="scientific">Mycetocola lacteus</name>
    <dbReference type="NCBI Taxonomy" id="76637"/>
    <lineage>
        <taxon>Bacteria</taxon>
        <taxon>Bacillati</taxon>
        <taxon>Actinomycetota</taxon>
        <taxon>Actinomycetes</taxon>
        <taxon>Micrococcales</taxon>
        <taxon>Microbacteriaceae</taxon>
        <taxon>Mycetocola</taxon>
    </lineage>
</organism>
<keyword evidence="3" id="KW-1185">Reference proteome</keyword>
<gene>
    <name evidence="2" type="ORF">D9V34_10000</name>
</gene>
<comment type="caution">
    <text evidence="2">The sequence shown here is derived from an EMBL/GenBank/DDBJ whole genome shotgun (WGS) entry which is preliminary data.</text>
</comment>
<feature type="transmembrane region" description="Helical" evidence="1">
    <location>
        <begin position="105"/>
        <end position="127"/>
    </location>
</feature>
<evidence type="ECO:0000256" key="1">
    <source>
        <dbReference type="SAM" id="Phobius"/>
    </source>
</evidence>